<protein>
    <submittedName>
        <fullName evidence="1 2">Uncharacterized protein</fullName>
    </submittedName>
</protein>
<dbReference type="AlphaFoldDB" id="A0A072U4R7"/>
<dbReference type="Proteomes" id="UP000002051">
    <property type="component" value="Chromosome 8"/>
</dbReference>
<dbReference type="EnsemblPlants" id="KEH20820">
    <property type="protein sequence ID" value="KEH20820"/>
    <property type="gene ID" value="MTR_8g090155"/>
</dbReference>
<sequence length="153" mass="17020">MLGKSRVIVNGVNNLIKPLEDDNDHKGATKVNALIDSMRALSPSRTRHESENRDQTHWTVIFLLDRFFIDIGQLHSFGKVALIDPHVNVFLKIGKSILSSISTMSLLTCFNEMSIEFVLKQRMVKSFHPVGSPAAGIRSALMTTALMTTVNIN</sequence>
<evidence type="ECO:0000313" key="2">
    <source>
        <dbReference type="EnsemblPlants" id="KEH20820"/>
    </source>
</evidence>
<reference evidence="1 3" key="1">
    <citation type="journal article" date="2011" name="Nature">
        <title>The Medicago genome provides insight into the evolution of rhizobial symbioses.</title>
        <authorList>
            <person name="Young N.D."/>
            <person name="Debelle F."/>
            <person name="Oldroyd G.E."/>
            <person name="Geurts R."/>
            <person name="Cannon S.B."/>
            <person name="Udvardi M.K."/>
            <person name="Benedito V.A."/>
            <person name="Mayer K.F."/>
            <person name="Gouzy J."/>
            <person name="Schoof H."/>
            <person name="Van de Peer Y."/>
            <person name="Proost S."/>
            <person name="Cook D.R."/>
            <person name="Meyers B.C."/>
            <person name="Spannagl M."/>
            <person name="Cheung F."/>
            <person name="De Mita S."/>
            <person name="Krishnakumar V."/>
            <person name="Gundlach H."/>
            <person name="Zhou S."/>
            <person name="Mudge J."/>
            <person name="Bharti A.K."/>
            <person name="Murray J.D."/>
            <person name="Naoumkina M.A."/>
            <person name="Rosen B."/>
            <person name="Silverstein K.A."/>
            <person name="Tang H."/>
            <person name="Rombauts S."/>
            <person name="Zhao P.X."/>
            <person name="Zhou P."/>
            <person name="Barbe V."/>
            <person name="Bardou P."/>
            <person name="Bechner M."/>
            <person name="Bellec A."/>
            <person name="Berger A."/>
            <person name="Berges H."/>
            <person name="Bidwell S."/>
            <person name="Bisseling T."/>
            <person name="Choisne N."/>
            <person name="Couloux A."/>
            <person name="Denny R."/>
            <person name="Deshpande S."/>
            <person name="Dai X."/>
            <person name="Doyle J.J."/>
            <person name="Dudez A.M."/>
            <person name="Farmer A.D."/>
            <person name="Fouteau S."/>
            <person name="Franken C."/>
            <person name="Gibelin C."/>
            <person name="Gish J."/>
            <person name="Goldstein S."/>
            <person name="Gonzalez A.J."/>
            <person name="Green P.J."/>
            <person name="Hallab A."/>
            <person name="Hartog M."/>
            <person name="Hua A."/>
            <person name="Humphray S.J."/>
            <person name="Jeong D.H."/>
            <person name="Jing Y."/>
            <person name="Jocker A."/>
            <person name="Kenton S.M."/>
            <person name="Kim D.J."/>
            <person name="Klee K."/>
            <person name="Lai H."/>
            <person name="Lang C."/>
            <person name="Lin S."/>
            <person name="Macmil S.L."/>
            <person name="Magdelenat G."/>
            <person name="Matthews L."/>
            <person name="McCorrison J."/>
            <person name="Monaghan E.L."/>
            <person name="Mun J.H."/>
            <person name="Najar F.Z."/>
            <person name="Nicholson C."/>
            <person name="Noirot C."/>
            <person name="O'Bleness M."/>
            <person name="Paule C.R."/>
            <person name="Poulain J."/>
            <person name="Prion F."/>
            <person name="Qin B."/>
            <person name="Qu C."/>
            <person name="Retzel E.F."/>
            <person name="Riddle C."/>
            <person name="Sallet E."/>
            <person name="Samain S."/>
            <person name="Samson N."/>
            <person name="Sanders I."/>
            <person name="Saurat O."/>
            <person name="Scarpelli C."/>
            <person name="Schiex T."/>
            <person name="Segurens B."/>
            <person name="Severin A.J."/>
            <person name="Sherrier D.J."/>
            <person name="Shi R."/>
            <person name="Sims S."/>
            <person name="Singer S.R."/>
            <person name="Sinharoy S."/>
            <person name="Sterck L."/>
            <person name="Viollet A."/>
            <person name="Wang B.B."/>
            <person name="Wang K."/>
            <person name="Wang M."/>
            <person name="Wang X."/>
            <person name="Warfsmann J."/>
            <person name="Weissenbach J."/>
            <person name="White D.D."/>
            <person name="White J.D."/>
            <person name="Wiley G.B."/>
            <person name="Wincker P."/>
            <person name="Xing Y."/>
            <person name="Yang L."/>
            <person name="Yao Z."/>
            <person name="Ying F."/>
            <person name="Zhai J."/>
            <person name="Zhou L."/>
            <person name="Zuber A."/>
            <person name="Denarie J."/>
            <person name="Dixon R.A."/>
            <person name="May G.D."/>
            <person name="Schwartz D.C."/>
            <person name="Rogers J."/>
            <person name="Quetier F."/>
            <person name="Town C.D."/>
            <person name="Roe B.A."/>
        </authorList>
    </citation>
    <scope>NUCLEOTIDE SEQUENCE [LARGE SCALE GENOMIC DNA]</scope>
    <source>
        <strain evidence="1">A17</strain>
        <strain evidence="2 3">cv. Jemalong A17</strain>
    </source>
</reference>
<evidence type="ECO:0000313" key="3">
    <source>
        <dbReference type="Proteomes" id="UP000002051"/>
    </source>
</evidence>
<proteinExistence type="predicted"/>
<gene>
    <name evidence="1" type="ordered locus">MTR_8g090155</name>
</gene>
<evidence type="ECO:0000313" key="1">
    <source>
        <dbReference type="EMBL" id="KEH20820.1"/>
    </source>
</evidence>
<organism evidence="1 3">
    <name type="scientific">Medicago truncatula</name>
    <name type="common">Barrel medic</name>
    <name type="synonym">Medicago tribuloides</name>
    <dbReference type="NCBI Taxonomy" id="3880"/>
    <lineage>
        <taxon>Eukaryota</taxon>
        <taxon>Viridiplantae</taxon>
        <taxon>Streptophyta</taxon>
        <taxon>Embryophyta</taxon>
        <taxon>Tracheophyta</taxon>
        <taxon>Spermatophyta</taxon>
        <taxon>Magnoliopsida</taxon>
        <taxon>eudicotyledons</taxon>
        <taxon>Gunneridae</taxon>
        <taxon>Pentapetalae</taxon>
        <taxon>rosids</taxon>
        <taxon>fabids</taxon>
        <taxon>Fabales</taxon>
        <taxon>Fabaceae</taxon>
        <taxon>Papilionoideae</taxon>
        <taxon>50 kb inversion clade</taxon>
        <taxon>NPAAA clade</taxon>
        <taxon>Hologalegina</taxon>
        <taxon>IRL clade</taxon>
        <taxon>Trifolieae</taxon>
        <taxon>Medicago</taxon>
    </lineage>
</organism>
<accession>A0A072U4R7</accession>
<name>A0A072U4R7_MEDTR</name>
<dbReference type="EMBL" id="CM001224">
    <property type="protein sequence ID" value="KEH20820.1"/>
    <property type="molecule type" value="Genomic_DNA"/>
</dbReference>
<keyword evidence="3" id="KW-1185">Reference proteome</keyword>
<reference evidence="1 3" key="2">
    <citation type="journal article" date="2014" name="BMC Genomics">
        <title>An improved genome release (version Mt4.0) for the model legume Medicago truncatula.</title>
        <authorList>
            <person name="Tang H."/>
            <person name="Krishnakumar V."/>
            <person name="Bidwell S."/>
            <person name="Rosen B."/>
            <person name="Chan A."/>
            <person name="Zhou S."/>
            <person name="Gentzbittel L."/>
            <person name="Childs K.L."/>
            <person name="Yandell M."/>
            <person name="Gundlach H."/>
            <person name="Mayer K.F."/>
            <person name="Schwartz D.C."/>
            <person name="Town C.D."/>
        </authorList>
    </citation>
    <scope>GENOME REANNOTATION</scope>
    <source>
        <strain evidence="1">A17</strain>
        <strain evidence="2 3">cv. Jemalong A17</strain>
    </source>
</reference>
<reference evidence="2" key="3">
    <citation type="submission" date="2015-04" db="UniProtKB">
        <authorList>
            <consortium name="EnsemblPlants"/>
        </authorList>
    </citation>
    <scope>IDENTIFICATION</scope>
    <source>
        <strain evidence="2">cv. Jemalong A17</strain>
    </source>
</reference>
<dbReference type="HOGENOM" id="CLU_1715989_0_0_1"/>